<evidence type="ECO:0000313" key="8">
    <source>
        <dbReference type="Proteomes" id="UP000663829"/>
    </source>
</evidence>
<dbReference type="Gene3D" id="1.25.40.10">
    <property type="entry name" value="Tetratricopeptide repeat domain"/>
    <property type="match status" value="1"/>
</dbReference>
<dbReference type="GO" id="GO:0036159">
    <property type="term" value="P:inner dynein arm assembly"/>
    <property type="evidence" value="ECO:0007669"/>
    <property type="project" value="TreeGrafter"/>
</dbReference>
<dbReference type="Gene3D" id="2.60.40.790">
    <property type="match status" value="1"/>
</dbReference>
<feature type="non-terminal residue" evidence="5">
    <location>
        <position position="1"/>
    </location>
</feature>
<dbReference type="PANTHER" id="PTHR46492">
    <property type="entry name" value="DYNEIN ASSEMBLY FACTOR 4, AXONEMAL"/>
    <property type="match status" value="1"/>
</dbReference>
<dbReference type="EMBL" id="CAJNOQ010028584">
    <property type="protein sequence ID" value="CAF1562683.1"/>
    <property type="molecule type" value="Genomic_DNA"/>
</dbReference>
<comment type="caution">
    <text evidence="5">The sequence shown here is derived from an EMBL/GenBank/DDBJ whole genome shotgun (WGS) entry which is preliminary data.</text>
</comment>
<dbReference type="InterPro" id="IPR011990">
    <property type="entry name" value="TPR-like_helical_dom_sf"/>
</dbReference>
<protein>
    <recommendedName>
        <fullName evidence="3">CS domain-containing protein</fullName>
    </recommendedName>
</protein>
<dbReference type="PROSITE" id="PS50005">
    <property type="entry name" value="TPR"/>
    <property type="match status" value="1"/>
</dbReference>
<dbReference type="InterPro" id="IPR008978">
    <property type="entry name" value="HSP20-like_chaperone"/>
</dbReference>
<dbReference type="SUPFAM" id="SSF49764">
    <property type="entry name" value="HSP20-like chaperones"/>
    <property type="match status" value="1"/>
</dbReference>
<proteinExistence type="predicted"/>
<dbReference type="EMBL" id="CAJNOK010030466">
    <property type="protein sequence ID" value="CAF1460281.1"/>
    <property type="molecule type" value="Genomic_DNA"/>
</dbReference>
<accession>A0A815XWM6</accession>
<dbReference type="InterPro" id="IPR019734">
    <property type="entry name" value="TPR_rpt"/>
</dbReference>
<dbReference type="Proteomes" id="UP000677228">
    <property type="component" value="Unassembled WGS sequence"/>
</dbReference>
<dbReference type="AlphaFoldDB" id="A0A815XWM6"/>
<evidence type="ECO:0000256" key="1">
    <source>
        <dbReference type="PROSITE-ProRule" id="PRU00339"/>
    </source>
</evidence>
<sequence>IILKMPIIIRDINWEETDTNLVLHIPMKGAKANKLDVLCSNKYIKISFLPFMFECYLLHLIDDDQSKTIVKDGFIELTLTKQTPERWNKLSHADSDNKEIMKTIREDAVVYISEKEKQRSEKKSSLITSNKRESVREQIKTDNDDRERIESIKNNERMKANEEIKHFEIIQQQKNNLSIQNPDIVKEERSLVKKEVTPRNEKDIFQNGDVRSVETKSDESVDTTPLRDRGRIAVNFTPRVFPTPMRESQSNLEQDWLRKQIESRHKTDDDFQTDLSDKEKDIDYLKSKAKYALELLNPPVLDNLHSRLKAHIRRGAAFCEMELYPQGLLDYEAALKLEPDSEQIKEDVKRIRNFLEKNITS</sequence>
<dbReference type="EMBL" id="CAJOBA010052330">
    <property type="protein sequence ID" value="CAF4253694.1"/>
    <property type="molecule type" value="Genomic_DNA"/>
</dbReference>
<dbReference type="GO" id="GO:0003341">
    <property type="term" value="P:cilium movement"/>
    <property type="evidence" value="ECO:0007669"/>
    <property type="project" value="TreeGrafter"/>
</dbReference>
<dbReference type="PANTHER" id="PTHR46492:SF1">
    <property type="entry name" value="DYNEIN AXONEMAL ASSEMBLY FACTOR 4"/>
    <property type="match status" value="1"/>
</dbReference>
<dbReference type="InterPro" id="IPR007052">
    <property type="entry name" value="CS_dom"/>
</dbReference>
<evidence type="ECO:0000313" key="5">
    <source>
        <dbReference type="EMBL" id="CAF1562683.1"/>
    </source>
</evidence>
<dbReference type="PROSITE" id="PS51203">
    <property type="entry name" value="CS"/>
    <property type="match status" value="1"/>
</dbReference>
<reference evidence="5" key="1">
    <citation type="submission" date="2021-02" db="EMBL/GenBank/DDBJ databases">
        <authorList>
            <person name="Nowell W R."/>
        </authorList>
    </citation>
    <scope>NUCLEOTIDE SEQUENCE</scope>
</reference>
<evidence type="ECO:0000259" key="3">
    <source>
        <dbReference type="PROSITE" id="PS51203"/>
    </source>
</evidence>
<gene>
    <name evidence="5" type="ORF">GPM918_LOCUS39864</name>
    <name evidence="4" type="ORF">OVA965_LOCUS35209</name>
    <name evidence="7" type="ORF">SRO942_LOCUS40769</name>
    <name evidence="6" type="ORF">TMI583_LOCUS36170</name>
</gene>
<organism evidence="5 8">
    <name type="scientific">Didymodactylos carnosus</name>
    <dbReference type="NCBI Taxonomy" id="1234261"/>
    <lineage>
        <taxon>Eukaryota</taxon>
        <taxon>Metazoa</taxon>
        <taxon>Spiralia</taxon>
        <taxon>Gnathifera</taxon>
        <taxon>Rotifera</taxon>
        <taxon>Eurotatoria</taxon>
        <taxon>Bdelloidea</taxon>
        <taxon>Philodinida</taxon>
        <taxon>Philodinidae</taxon>
        <taxon>Didymodactylos</taxon>
    </lineage>
</organism>
<evidence type="ECO:0000313" key="4">
    <source>
        <dbReference type="EMBL" id="CAF1460281.1"/>
    </source>
</evidence>
<feature type="region of interest" description="Disordered" evidence="2">
    <location>
        <begin position="121"/>
        <end position="145"/>
    </location>
</feature>
<keyword evidence="1" id="KW-0802">TPR repeat</keyword>
<dbReference type="SUPFAM" id="SSF48452">
    <property type="entry name" value="TPR-like"/>
    <property type="match status" value="1"/>
</dbReference>
<dbReference type="EMBL" id="CAJOBC010094344">
    <property type="protein sequence ID" value="CAF4424224.1"/>
    <property type="molecule type" value="Genomic_DNA"/>
</dbReference>
<name>A0A815XWM6_9BILA</name>
<evidence type="ECO:0000313" key="6">
    <source>
        <dbReference type="EMBL" id="CAF4253694.1"/>
    </source>
</evidence>
<evidence type="ECO:0000313" key="7">
    <source>
        <dbReference type="EMBL" id="CAF4424224.1"/>
    </source>
</evidence>
<dbReference type="InterPro" id="IPR052004">
    <property type="entry name" value="Dynein_assembly_factor_4"/>
</dbReference>
<evidence type="ECO:0000256" key="2">
    <source>
        <dbReference type="SAM" id="MobiDB-lite"/>
    </source>
</evidence>
<feature type="domain" description="CS" evidence="3">
    <location>
        <begin position="7"/>
        <end position="91"/>
    </location>
</feature>
<dbReference type="Proteomes" id="UP000663829">
    <property type="component" value="Unassembled WGS sequence"/>
</dbReference>
<dbReference type="Proteomes" id="UP000681722">
    <property type="component" value="Unassembled WGS sequence"/>
</dbReference>
<dbReference type="OrthoDB" id="348005at2759"/>
<feature type="repeat" description="TPR" evidence="1">
    <location>
        <begin position="308"/>
        <end position="341"/>
    </location>
</feature>
<dbReference type="Pfam" id="PF04969">
    <property type="entry name" value="CS"/>
    <property type="match status" value="1"/>
</dbReference>
<dbReference type="GO" id="GO:0036158">
    <property type="term" value="P:outer dynein arm assembly"/>
    <property type="evidence" value="ECO:0007669"/>
    <property type="project" value="TreeGrafter"/>
</dbReference>
<dbReference type="Proteomes" id="UP000682733">
    <property type="component" value="Unassembled WGS sequence"/>
</dbReference>
<keyword evidence="8" id="KW-1185">Reference proteome</keyword>